<dbReference type="Proteomes" id="UP000515154">
    <property type="component" value="Linkage group LG11"/>
</dbReference>
<keyword evidence="2" id="KW-1185">Reference proteome</keyword>
<name>A0A6P7SYN8_9MOLL</name>
<evidence type="ECO:0000313" key="2">
    <source>
        <dbReference type="Proteomes" id="UP000515154"/>
    </source>
</evidence>
<gene>
    <name evidence="3" type="primary">LOC115217665</name>
</gene>
<feature type="compositionally biased region" description="Basic and acidic residues" evidence="1">
    <location>
        <begin position="33"/>
        <end position="43"/>
    </location>
</feature>
<feature type="compositionally biased region" description="Acidic residues" evidence="1">
    <location>
        <begin position="44"/>
        <end position="89"/>
    </location>
</feature>
<dbReference type="RefSeq" id="XP_029643275.1">
    <property type="nucleotide sequence ID" value="XM_029787415.1"/>
</dbReference>
<feature type="compositionally biased region" description="Acidic residues" evidence="1">
    <location>
        <begin position="13"/>
        <end position="32"/>
    </location>
</feature>
<evidence type="ECO:0000256" key="1">
    <source>
        <dbReference type="SAM" id="MobiDB-lite"/>
    </source>
</evidence>
<dbReference type="AlphaFoldDB" id="A0A6P7SYN8"/>
<sequence>MGKMIKDRFHEDMWDDDDDEEEDEDNDYGDDPDPYHDHERYNDDNIDDHDDDNYDDSNDGGDNDNDDNNDEDDRNDNDDDHDDDNDSDETMTVTSELRHGATFLADDAQLTLPHCVLLSLMPSDKLSLIPDLDEDRLVVPADKMGEKSVATEEMRWKNQSNLTVLALADSHLVPDSDQQKYDPGTENAGDFSNLRCAAGHKHVVSIEI</sequence>
<proteinExistence type="predicted"/>
<reference evidence="3" key="1">
    <citation type="submission" date="2025-08" db="UniProtKB">
        <authorList>
            <consortium name="RefSeq"/>
        </authorList>
    </citation>
    <scope>IDENTIFICATION</scope>
</reference>
<feature type="compositionally biased region" description="Basic and acidic residues" evidence="1">
    <location>
        <begin position="1"/>
        <end position="12"/>
    </location>
</feature>
<feature type="region of interest" description="Disordered" evidence="1">
    <location>
        <begin position="1"/>
        <end position="90"/>
    </location>
</feature>
<dbReference type="KEGG" id="osn:115217665"/>
<accession>A0A6P7SYN8</accession>
<organism evidence="2 3">
    <name type="scientific">Octopus sinensis</name>
    <name type="common">East Asian common octopus</name>
    <dbReference type="NCBI Taxonomy" id="2607531"/>
    <lineage>
        <taxon>Eukaryota</taxon>
        <taxon>Metazoa</taxon>
        <taxon>Spiralia</taxon>
        <taxon>Lophotrochozoa</taxon>
        <taxon>Mollusca</taxon>
        <taxon>Cephalopoda</taxon>
        <taxon>Coleoidea</taxon>
        <taxon>Octopodiformes</taxon>
        <taxon>Octopoda</taxon>
        <taxon>Incirrata</taxon>
        <taxon>Octopodidae</taxon>
        <taxon>Octopus</taxon>
    </lineage>
</organism>
<protein>
    <submittedName>
        <fullName evidence="3">Acidic repeat-containing protein-like</fullName>
    </submittedName>
</protein>
<evidence type="ECO:0000313" key="3">
    <source>
        <dbReference type="RefSeq" id="XP_029643275.1"/>
    </source>
</evidence>